<protein>
    <submittedName>
        <fullName evidence="4">Heterogeneous nuclear ribonucleoprotein L isoform X1</fullName>
    </submittedName>
</protein>
<reference evidence="4 5" key="1">
    <citation type="journal article" date="2024" name="Ann. Entomol. Soc. Am.">
        <title>Genomic analyses of the southern and eastern yellowjacket wasps (Hymenoptera: Vespidae) reveal evolutionary signatures of social life.</title>
        <authorList>
            <person name="Catto M.A."/>
            <person name="Caine P.B."/>
            <person name="Orr S.E."/>
            <person name="Hunt B.G."/>
            <person name="Goodisman M.A.D."/>
        </authorList>
    </citation>
    <scope>NUCLEOTIDE SEQUENCE [LARGE SCALE GENOMIC DNA]</scope>
    <source>
        <strain evidence="4">232</strain>
        <tissue evidence="4">Head and thorax</tissue>
    </source>
</reference>
<evidence type="ECO:0000256" key="1">
    <source>
        <dbReference type="ARBA" id="ARBA00022737"/>
    </source>
</evidence>
<dbReference type="GO" id="GO:1990904">
    <property type="term" value="C:ribonucleoprotein complex"/>
    <property type="evidence" value="ECO:0007669"/>
    <property type="project" value="UniProtKB-KW"/>
</dbReference>
<dbReference type="EMBL" id="JAYRBN010000007">
    <property type="protein sequence ID" value="KAL2751072.1"/>
    <property type="molecule type" value="Genomic_DNA"/>
</dbReference>
<comment type="caution">
    <text evidence="4">The sequence shown here is derived from an EMBL/GenBank/DDBJ whole genome shotgun (WGS) entry which is preliminary data.</text>
</comment>
<dbReference type="Pfam" id="PF11835">
    <property type="entry name" value="RRM_8"/>
    <property type="match status" value="1"/>
</dbReference>
<evidence type="ECO:0000259" key="3">
    <source>
        <dbReference type="Pfam" id="PF11835"/>
    </source>
</evidence>
<dbReference type="Proteomes" id="UP001607303">
    <property type="component" value="Unassembled WGS sequence"/>
</dbReference>
<dbReference type="GO" id="GO:0003723">
    <property type="term" value="F:RNA binding"/>
    <property type="evidence" value="ECO:0007669"/>
    <property type="project" value="UniProtKB-KW"/>
</dbReference>
<gene>
    <name evidence="4" type="ORF">V1477_000230</name>
</gene>
<evidence type="ECO:0000313" key="5">
    <source>
        <dbReference type="Proteomes" id="UP001607303"/>
    </source>
</evidence>
<keyword evidence="4" id="KW-0687">Ribonucleoprotein</keyword>
<dbReference type="SUPFAM" id="SSF54928">
    <property type="entry name" value="RNA-binding domain, RBD"/>
    <property type="match status" value="1"/>
</dbReference>
<organism evidence="4 5">
    <name type="scientific">Vespula maculifrons</name>
    <name type="common">Eastern yellow jacket</name>
    <name type="synonym">Wasp</name>
    <dbReference type="NCBI Taxonomy" id="7453"/>
    <lineage>
        <taxon>Eukaryota</taxon>
        <taxon>Metazoa</taxon>
        <taxon>Ecdysozoa</taxon>
        <taxon>Arthropoda</taxon>
        <taxon>Hexapoda</taxon>
        <taxon>Insecta</taxon>
        <taxon>Pterygota</taxon>
        <taxon>Neoptera</taxon>
        <taxon>Endopterygota</taxon>
        <taxon>Hymenoptera</taxon>
        <taxon>Apocrita</taxon>
        <taxon>Aculeata</taxon>
        <taxon>Vespoidea</taxon>
        <taxon>Vespidae</taxon>
        <taxon>Vespinae</taxon>
        <taxon>Vespula</taxon>
    </lineage>
</organism>
<dbReference type="InterPro" id="IPR012677">
    <property type="entry name" value="Nucleotide-bd_a/b_plait_sf"/>
</dbReference>
<dbReference type="AlphaFoldDB" id="A0ABD2D117"/>
<dbReference type="PANTHER" id="PTHR15592">
    <property type="entry name" value="MATRIN 3/NUCLEAR PROTEIN 220-RELATED"/>
    <property type="match status" value="1"/>
</dbReference>
<keyword evidence="5" id="KW-1185">Reference proteome</keyword>
<dbReference type="InterPro" id="IPR021790">
    <property type="entry name" value="PTBP1-like_RRM2"/>
</dbReference>
<feature type="domain" description="PTBP1-like RNA recognition motif 2" evidence="3">
    <location>
        <begin position="59"/>
        <end position="130"/>
    </location>
</feature>
<dbReference type="Gene3D" id="3.30.70.330">
    <property type="match status" value="1"/>
</dbReference>
<dbReference type="InterPro" id="IPR035979">
    <property type="entry name" value="RBD_domain_sf"/>
</dbReference>
<sequence>MSCLRDFKGRKSEKNFGVISVARIYERFCKKESLLYISDIKFTVEFWSYIFPVTLFLTYENSIEVLHAISAPSGQVQRIVIFKKNGVQAMIFQISFVITFDSVESATRAKETLHGADIYSGCCTLKIDFAKLAAAIATSVVFPVGAYAKRAELLEVPRLDVMLGKTHFGMALFIGSVNVRGGTN</sequence>
<evidence type="ECO:0000313" key="4">
    <source>
        <dbReference type="EMBL" id="KAL2751072.1"/>
    </source>
</evidence>
<accession>A0ABD2D117</accession>
<keyword evidence="2" id="KW-0694">RNA-binding</keyword>
<proteinExistence type="predicted"/>
<keyword evidence="1" id="KW-0677">Repeat</keyword>
<evidence type="ECO:0000256" key="2">
    <source>
        <dbReference type="ARBA" id="ARBA00022884"/>
    </source>
</evidence>
<name>A0ABD2D117_VESMC</name>